<sequence>MRWGVNFYAAGHHATERYGIKALGEWLANHHQLDVIFIDIPNPVLTQCDIMHR</sequence>
<dbReference type="AlphaFoldDB" id="F4N4Q8"/>
<protein>
    <submittedName>
        <fullName evidence="2">Uncharacterized protein</fullName>
    </submittedName>
</protein>
<gene>
    <name evidence="2" type="ORF">YEW_HI32340</name>
</gene>
<evidence type="ECO:0000313" key="2">
    <source>
        <dbReference type="EMBL" id="CBX73066.1"/>
    </source>
</evidence>
<dbReference type="EMBL" id="FR718716">
    <property type="protein sequence ID" value="CBX73066.1"/>
    <property type="molecule type" value="Genomic_DNA"/>
</dbReference>
<dbReference type="Gene3D" id="3.40.1390.30">
    <property type="entry name" value="NIF3 (NGG1p interacting factor 3)-like"/>
    <property type="match status" value="2"/>
</dbReference>
<dbReference type="Pfam" id="PF01784">
    <property type="entry name" value="DUF34_NIF3"/>
    <property type="match status" value="1"/>
</dbReference>
<comment type="similarity">
    <text evidence="1">Belongs to the GTP cyclohydrolase I type 2/NIF3 family.</text>
</comment>
<name>F4N4Q8_YEREN</name>
<accession>F4N4Q8</accession>
<dbReference type="InterPro" id="IPR036069">
    <property type="entry name" value="DUF34/NIF3_sf"/>
</dbReference>
<proteinExistence type="inferred from homology"/>
<reference evidence="2" key="1">
    <citation type="journal article" date="2011" name="BMC Genomics">
        <title>Shotgun sequencing of Yersinia enterocolitica strain W22703 (biotype 2, serotype O:9): genomic evidence for oscillation between invertebrates and mammals.</title>
        <authorList>
            <person name="Fuchs T.M."/>
            <person name="Brandt K."/>
            <person name="Starke M."/>
            <person name="Rattei T."/>
        </authorList>
    </citation>
    <scope>NUCLEOTIDE SEQUENCE</scope>
</reference>
<organism evidence="2">
    <name type="scientific">Yersinia enterocolitica W22703</name>
    <dbReference type="NCBI Taxonomy" id="913028"/>
    <lineage>
        <taxon>Bacteria</taxon>
        <taxon>Pseudomonadati</taxon>
        <taxon>Pseudomonadota</taxon>
        <taxon>Gammaproteobacteria</taxon>
        <taxon>Enterobacterales</taxon>
        <taxon>Yersiniaceae</taxon>
        <taxon>Yersinia</taxon>
    </lineage>
</organism>
<dbReference type="SUPFAM" id="SSF102705">
    <property type="entry name" value="NIF3 (NGG1p interacting factor 3)-like"/>
    <property type="match status" value="1"/>
</dbReference>
<dbReference type="InterPro" id="IPR002678">
    <property type="entry name" value="DUF34/NIF3"/>
</dbReference>
<evidence type="ECO:0000256" key="1">
    <source>
        <dbReference type="ARBA" id="ARBA00006964"/>
    </source>
</evidence>